<evidence type="ECO:0000259" key="6">
    <source>
        <dbReference type="SMART" id="SM01217"/>
    </source>
</evidence>
<dbReference type="PRINTS" id="PR00133">
    <property type="entry name" value="GLHYDRLASE3"/>
</dbReference>
<gene>
    <name evidence="7" type="ORF">ACPOL_2136</name>
</gene>
<evidence type="ECO:0000256" key="2">
    <source>
        <dbReference type="ARBA" id="ARBA00022801"/>
    </source>
</evidence>
<dbReference type="EMBL" id="CP030840">
    <property type="protein sequence ID" value="AXC11460.1"/>
    <property type="molecule type" value="Genomic_DNA"/>
</dbReference>
<sequence>MNFSARTAALRICALMLLSFASFTAPSFGQGAGHAHGKQAAKPTGPWMNTSLSPDDRAALVLKELTLDEKILLIHGAGLEGMTPISPTRINSNGGVGFVMGIPRLGIPGIDMSDAAYGVRSSGENGRYSTALPANVGAAASWDVDAAYEYGAVIGRELRAQGFNMSLGGGTNLTRESRNGRTFEYLGEDPVLAGTLVGKLIQGTQSQHVIGDIKHYAFNDQESGRNSVNIHIDERAGRESDLLAFEIGVATGHPAATMCSYNRINGDFACENKYLLTTLLKKDWKFPGFVLSDWGGTHSTEKASAAGLDNEEPGEFFYGDAYKTAVQSGKISTAELDDHVQRILRSMFAAGVVDFPRERSVIDVLGDLDVARRIEEGSIVLLKNTKSVLPLDPAKVRSIAVIGAHADVGMISGGGSAQVDPPGGNAIMPPGQGATHWQEQIWFPTSPLKAIQARAPEASVKYDPGTDPAAAAEAAKGADVAVVFAYVWESEGMDLPNLSLTGNQDAVVAAVAAANPKTIVVLETGSPVTMPWVDSPAAILEAWYAGSDGANALGNVLFGSVNPSGKLPNTFPKSEADLPHPTIVKPPPASENFTGPVAPAVRAAGLPAFQATYDEGLKVGYKWYDAENKPVLFPFGYGLSYTTYDYTGLTVTPGQSVEVTFTVANTGGRNGSEVAEVYAALPASADEPPKRLVGFTKVKLQTGEKRTVTVEVDPKYLSIFDVKKNDWSLVPGDYTFMVGGSSADLPLKQVVTLR</sequence>
<dbReference type="SUPFAM" id="SSF51445">
    <property type="entry name" value="(Trans)glycosidases"/>
    <property type="match status" value="1"/>
</dbReference>
<dbReference type="Gene3D" id="3.20.20.300">
    <property type="entry name" value="Glycoside hydrolase, family 3, N-terminal domain"/>
    <property type="match status" value="1"/>
</dbReference>
<organism evidence="7 8">
    <name type="scientific">Acidisarcina polymorpha</name>
    <dbReference type="NCBI Taxonomy" id="2211140"/>
    <lineage>
        <taxon>Bacteria</taxon>
        <taxon>Pseudomonadati</taxon>
        <taxon>Acidobacteriota</taxon>
        <taxon>Terriglobia</taxon>
        <taxon>Terriglobales</taxon>
        <taxon>Acidobacteriaceae</taxon>
        <taxon>Acidisarcina</taxon>
    </lineage>
</organism>
<evidence type="ECO:0000256" key="4">
    <source>
        <dbReference type="RuleBase" id="RU361161"/>
    </source>
</evidence>
<keyword evidence="4" id="KW-0326">Glycosidase</keyword>
<keyword evidence="2 4" id="KW-0378">Hydrolase</keyword>
<feature type="domain" description="Fibronectin type III-like" evidence="6">
    <location>
        <begin position="673"/>
        <end position="742"/>
    </location>
</feature>
<evidence type="ECO:0000313" key="7">
    <source>
        <dbReference type="EMBL" id="AXC11460.1"/>
    </source>
</evidence>
<keyword evidence="3" id="KW-0119">Carbohydrate metabolism</keyword>
<dbReference type="AlphaFoldDB" id="A0A2Z5FXK1"/>
<evidence type="ECO:0000313" key="8">
    <source>
        <dbReference type="Proteomes" id="UP000253606"/>
    </source>
</evidence>
<proteinExistence type="inferred from homology"/>
<dbReference type="Pfam" id="PF01915">
    <property type="entry name" value="Glyco_hydro_3_C"/>
    <property type="match status" value="1"/>
</dbReference>
<dbReference type="PANTHER" id="PTHR42715">
    <property type="entry name" value="BETA-GLUCOSIDASE"/>
    <property type="match status" value="1"/>
</dbReference>
<dbReference type="SUPFAM" id="SSF52279">
    <property type="entry name" value="Beta-D-glucan exohydrolase, C-terminal domain"/>
    <property type="match status" value="1"/>
</dbReference>
<name>A0A2Z5FXK1_9BACT</name>
<dbReference type="KEGG" id="abas:ACPOL_2136"/>
<dbReference type="InterPro" id="IPR013783">
    <property type="entry name" value="Ig-like_fold"/>
</dbReference>
<dbReference type="SMART" id="SM01217">
    <property type="entry name" value="Fn3_like"/>
    <property type="match status" value="1"/>
</dbReference>
<dbReference type="InterPro" id="IPR019800">
    <property type="entry name" value="Glyco_hydro_3_AS"/>
</dbReference>
<keyword evidence="8" id="KW-1185">Reference proteome</keyword>
<evidence type="ECO:0000256" key="3">
    <source>
        <dbReference type="ARBA" id="ARBA00023277"/>
    </source>
</evidence>
<dbReference type="Pfam" id="PF00933">
    <property type="entry name" value="Glyco_hydro_3"/>
    <property type="match status" value="1"/>
</dbReference>
<dbReference type="RefSeq" id="WP_236657364.1">
    <property type="nucleotide sequence ID" value="NZ_CP030840.1"/>
</dbReference>
<dbReference type="PROSITE" id="PS00775">
    <property type="entry name" value="GLYCOSYL_HYDROL_F3"/>
    <property type="match status" value="1"/>
</dbReference>
<dbReference type="Gene3D" id="3.40.50.1700">
    <property type="entry name" value="Glycoside hydrolase family 3 C-terminal domain"/>
    <property type="match status" value="1"/>
</dbReference>
<evidence type="ECO:0000256" key="1">
    <source>
        <dbReference type="ARBA" id="ARBA00005336"/>
    </source>
</evidence>
<keyword evidence="5" id="KW-0732">Signal</keyword>
<dbReference type="InterPro" id="IPR017853">
    <property type="entry name" value="GH"/>
</dbReference>
<feature type="chain" id="PRO_5016440895" evidence="5">
    <location>
        <begin position="25"/>
        <end position="754"/>
    </location>
</feature>
<dbReference type="InterPro" id="IPR026891">
    <property type="entry name" value="Fn3-like"/>
</dbReference>
<evidence type="ECO:0000256" key="5">
    <source>
        <dbReference type="SAM" id="SignalP"/>
    </source>
</evidence>
<accession>A0A2Z5FXK1</accession>
<protein>
    <submittedName>
        <fullName evidence="7">Beta-glucosidase</fullName>
    </submittedName>
</protein>
<dbReference type="Proteomes" id="UP000253606">
    <property type="component" value="Chromosome"/>
</dbReference>
<comment type="similarity">
    <text evidence="1 4">Belongs to the glycosyl hydrolase 3 family.</text>
</comment>
<dbReference type="Gene3D" id="2.60.40.10">
    <property type="entry name" value="Immunoglobulins"/>
    <property type="match status" value="1"/>
</dbReference>
<dbReference type="PANTHER" id="PTHR42715:SF10">
    <property type="entry name" value="BETA-GLUCOSIDASE"/>
    <property type="match status" value="1"/>
</dbReference>
<reference evidence="7 8" key="1">
    <citation type="journal article" date="2018" name="Front. Microbiol.">
        <title>Hydrolytic Capabilities as a Key to Environmental Success: Chitinolytic and Cellulolytic Acidobacteria From Acidic Sub-arctic Soils and Boreal Peatlands.</title>
        <authorList>
            <person name="Belova S.E."/>
            <person name="Ravin N.V."/>
            <person name="Pankratov T.A."/>
            <person name="Rakitin A.L."/>
            <person name="Ivanova A.A."/>
            <person name="Beletsky A.V."/>
            <person name="Mardanov A.V."/>
            <person name="Sinninghe Damste J.S."/>
            <person name="Dedysh S.N."/>
        </authorList>
    </citation>
    <scope>NUCLEOTIDE SEQUENCE [LARGE SCALE GENOMIC DNA]</scope>
    <source>
        <strain evidence="7 8">SBC82</strain>
    </source>
</reference>
<feature type="signal peptide" evidence="5">
    <location>
        <begin position="1"/>
        <end position="24"/>
    </location>
</feature>
<dbReference type="GO" id="GO:0004553">
    <property type="term" value="F:hydrolase activity, hydrolyzing O-glycosyl compounds"/>
    <property type="evidence" value="ECO:0007669"/>
    <property type="project" value="InterPro"/>
</dbReference>
<dbReference type="InterPro" id="IPR002772">
    <property type="entry name" value="Glyco_hydro_3_C"/>
</dbReference>
<dbReference type="InterPro" id="IPR050288">
    <property type="entry name" value="Cellulose_deg_GH3"/>
</dbReference>
<dbReference type="Pfam" id="PF14310">
    <property type="entry name" value="Fn3-like"/>
    <property type="match status" value="1"/>
</dbReference>
<dbReference type="InterPro" id="IPR036881">
    <property type="entry name" value="Glyco_hydro_3_C_sf"/>
</dbReference>
<dbReference type="GO" id="GO:0005975">
    <property type="term" value="P:carbohydrate metabolic process"/>
    <property type="evidence" value="ECO:0007669"/>
    <property type="project" value="InterPro"/>
</dbReference>
<dbReference type="InterPro" id="IPR036962">
    <property type="entry name" value="Glyco_hydro_3_N_sf"/>
</dbReference>
<dbReference type="InterPro" id="IPR001764">
    <property type="entry name" value="Glyco_hydro_3_N"/>
</dbReference>